<name>A0AAW9IGP0_CLOPF</name>
<feature type="non-terminal residue" evidence="1">
    <location>
        <position position="1"/>
    </location>
</feature>
<feature type="non-terminal residue" evidence="1">
    <location>
        <position position="125"/>
    </location>
</feature>
<protein>
    <submittedName>
        <fullName evidence="1">Winged helix-turn-helix transcriptional regulator</fullName>
    </submittedName>
</protein>
<dbReference type="InterPro" id="IPR036390">
    <property type="entry name" value="WH_DNA-bd_sf"/>
</dbReference>
<gene>
    <name evidence="1" type="ORF">GNF79_21720</name>
</gene>
<evidence type="ECO:0000313" key="2">
    <source>
        <dbReference type="Proteomes" id="UP001291306"/>
    </source>
</evidence>
<dbReference type="Gene3D" id="1.10.10.10">
    <property type="entry name" value="Winged helix-like DNA-binding domain superfamily/Winged helix DNA-binding domain"/>
    <property type="match status" value="1"/>
</dbReference>
<sequence length="125" mass="14235">YNNIKLFLFGGIMLEINFKILKEINDNEFITQRKLASLTGVSLGKINSLLKEFIENGFIEKHLVDKRVRYEITKIGEDLLVDWIELAMETKLNINDSTIKKNVKQAVILGAGKQKDFNIPTGVLP</sequence>
<comment type="caution">
    <text evidence="1">The sequence shown here is derived from an EMBL/GenBank/DDBJ whole genome shotgun (WGS) entry which is preliminary data.</text>
</comment>
<proteinExistence type="predicted"/>
<evidence type="ECO:0000313" key="1">
    <source>
        <dbReference type="EMBL" id="MDZ5001620.1"/>
    </source>
</evidence>
<dbReference type="InterPro" id="IPR036388">
    <property type="entry name" value="WH-like_DNA-bd_sf"/>
</dbReference>
<dbReference type="EMBL" id="WNVC01001618">
    <property type="protein sequence ID" value="MDZ5001620.1"/>
    <property type="molecule type" value="Genomic_DNA"/>
</dbReference>
<dbReference type="Proteomes" id="UP001291306">
    <property type="component" value="Unassembled WGS sequence"/>
</dbReference>
<organism evidence="1 2">
    <name type="scientific">Clostridium perfringens</name>
    <dbReference type="NCBI Taxonomy" id="1502"/>
    <lineage>
        <taxon>Bacteria</taxon>
        <taxon>Bacillati</taxon>
        <taxon>Bacillota</taxon>
        <taxon>Clostridia</taxon>
        <taxon>Eubacteriales</taxon>
        <taxon>Clostridiaceae</taxon>
        <taxon>Clostridium</taxon>
    </lineage>
</organism>
<dbReference type="Pfam" id="PF13412">
    <property type="entry name" value="HTH_24"/>
    <property type="match status" value="1"/>
</dbReference>
<dbReference type="AlphaFoldDB" id="A0AAW9IGP0"/>
<accession>A0AAW9IGP0</accession>
<reference evidence="1" key="1">
    <citation type="submission" date="2019-11" db="EMBL/GenBank/DDBJ databases">
        <title>Characterization of Clostridium perfringens isolates from swine manure treated agricultural soils.</title>
        <authorList>
            <person name="Wushke S.T."/>
        </authorList>
    </citation>
    <scope>NUCLEOTIDE SEQUENCE</scope>
    <source>
        <strain evidence="1">X26</strain>
    </source>
</reference>
<dbReference type="SUPFAM" id="SSF46785">
    <property type="entry name" value="Winged helix' DNA-binding domain"/>
    <property type="match status" value="1"/>
</dbReference>